<feature type="transmembrane region" description="Helical" evidence="1">
    <location>
        <begin position="16"/>
        <end position="39"/>
    </location>
</feature>
<gene>
    <name evidence="2" type="ORF">ACFFIZ_04625</name>
</gene>
<keyword evidence="3" id="KW-1185">Reference proteome</keyword>
<evidence type="ECO:0000256" key="1">
    <source>
        <dbReference type="SAM" id="Phobius"/>
    </source>
</evidence>
<evidence type="ECO:0000313" key="3">
    <source>
        <dbReference type="Proteomes" id="UP001589795"/>
    </source>
</evidence>
<reference evidence="2 3" key="1">
    <citation type="submission" date="2024-09" db="EMBL/GenBank/DDBJ databases">
        <authorList>
            <person name="Sun Q."/>
            <person name="Mori K."/>
        </authorList>
    </citation>
    <scope>NUCLEOTIDE SEQUENCE [LARGE SCALE GENOMIC DNA]</scope>
    <source>
        <strain evidence="2 3">CCM 7904</strain>
    </source>
</reference>
<protein>
    <submittedName>
        <fullName evidence="2">Uncharacterized protein</fullName>
    </submittedName>
</protein>
<sequence>MPSEDGSKKGEQSGEIGLGALFIWTTALGLLMQVSALFLE</sequence>
<keyword evidence="1" id="KW-0812">Transmembrane</keyword>
<dbReference type="Proteomes" id="UP001589795">
    <property type="component" value="Unassembled WGS sequence"/>
</dbReference>
<accession>A0ABV6CFW8</accession>
<keyword evidence="1" id="KW-0472">Membrane</keyword>
<comment type="caution">
    <text evidence="2">The sequence shown here is derived from an EMBL/GenBank/DDBJ whole genome shotgun (WGS) entry which is preliminary data.</text>
</comment>
<proteinExistence type="predicted"/>
<name>A0ABV6CFW8_9RHOB</name>
<dbReference type="RefSeq" id="WP_265506099.1">
    <property type="nucleotide sequence ID" value="NZ_JAOTBE010000008.1"/>
</dbReference>
<organism evidence="2 3">
    <name type="scientific">Paracoccus rhizosphaerae</name>
    <dbReference type="NCBI Taxonomy" id="1133347"/>
    <lineage>
        <taxon>Bacteria</taxon>
        <taxon>Pseudomonadati</taxon>
        <taxon>Pseudomonadota</taxon>
        <taxon>Alphaproteobacteria</taxon>
        <taxon>Rhodobacterales</taxon>
        <taxon>Paracoccaceae</taxon>
        <taxon>Paracoccus</taxon>
    </lineage>
</organism>
<keyword evidence="1" id="KW-1133">Transmembrane helix</keyword>
<dbReference type="EMBL" id="JBHLWQ010000050">
    <property type="protein sequence ID" value="MFC0199614.1"/>
    <property type="molecule type" value="Genomic_DNA"/>
</dbReference>
<evidence type="ECO:0000313" key="2">
    <source>
        <dbReference type="EMBL" id="MFC0199614.1"/>
    </source>
</evidence>